<dbReference type="EMBL" id="AP025628">
    <property type="protein sequence ID" value="BDG60063.1"/>
    <property type="molecule type" value="Genomic_DNA"/>
</dbReference>
<feature type="transmembrane region" description="Helical" evidence="1">
    <location>
        <begin position="73"/>
        <end position="93"/>
    </location>
</feature>
<feature type="transmembrane region" description="Helical" evidence="1">
    <location>
        <begin position="48"/>
        <end position="66"/>
    </location>
</feature>
<sequence>MPAWARLLAAGSTGGGIVIAGLIALAAWREGGPGFWPALWQYVATAAFWERALQFWLLSLLALVLTRVGSRTLPPVGAALVAGGLVAFGQSAYLMGQYRLEPGPVLSEALLVALCYAAGSAVASRLYERL</sequence>
<reference evidence="2" key="1">
    <citation type="submission" date="2022-03" db="EMBL/GenBank/DDBJ databases">
        <title>Complete genome sequence of Caldinitratiruptor microaerophilus.</title>
        <authorList>
            <person name="Mukaiyama R."/>
            <person name="Nishiyama T."/>
            <person name="Ueda K."/>
        </authorList>
    </citation>
    <scope>NUCLEOTIDE SEQUENCE</scope>
    <source>
        <strain evidence="2">JCM 16183</strain>
    </source>
</reference>
<keyword evidence="3" id="KW-1185">Reference proteome</keyword>
<name>A0AA35G851_9FIRM</name>
<dbReference type="KEGG" id="cmic:caldi_11530"/>
<feature type="transmembrane region" description="Helical" evidence="1">
    <location>
        <begin position="7"/>
        <end position="28"/>
    </location>
</feature>
<keyword evidence="1" id="KW-1133">Transmembrane helix</keyword>
<accession>A0AA35G851</accession>
<organism evidence="2 3">
    <name type="scientific">Caldinitratiruptor microaerophilus</name>
    <dbReference type="NCBI Taxonomy" id="671077"/>
    <lineage>
        <taxon>Bacteria</taxon>
        <taxon>Bacillati</taxon>
        <taxon>Bacillota</taxon>
        <taxon>Clostridia</taxon>
        <taxon>Eubacteriales</taxon>
        <taxon>Symbiobacteriaceae</taxon>
        <taxon>Caldinitratiruptor</taxon>
    </lineage>
</organism>
<dbReference type="Proteomes" id="UP001163687">
    <property type="component" value="Chromosome"/>
</dbReference>
<keyword evidence="1" id="KW-0812">Transmembrane</keyword>
<evidence type="ECO:0000313" key="3">
    <source>
        <dbReference type="Proteomes" id="UP001163687"/>
    </source>
</evidence>
<evidence type="ECO:0000313" key="2">
    <source>
        <dbReference type="EMBL" id="BDG60063.1"/>
    </source>
</evidence>
<protein>
    <submittedName>
        <fullName evidence="2">Uncharacterized protein</fullName>
    </submittedName>
</protein>
<keyword evidence="1" id="KW-0472">Membrane</keyword>
<feature type="transmembrane region" description="Helical" evidence="1">
    <location>
        <begin position="105"/>
        <end position="127"/>
    </location>
</feature>
<dbReference type="RefSeq" id="WP_264844130.1">
    <property type="nucleotide sequence ID" value="NZ_AP025628.1"/>
</dbReference>
<proteinExistence type="predicted"/>
<gene>
    <name evidence="2" type="ORF">caldi_11530</name>
</gene>
<dbReference type="AlphaFoldDB" id="A0AA35G851"/>
<evidence type="ECO:0000256" key="1">
    <source>
        <dbReference type="SAM" id="Phobius"/>
    </source>
</evidence>